<keyword evidence="1" id="KW-0175">Coiled coil</keyword>
<dbReference type="InterPro" id="IPR029327">
    <property type="entry name" value="HAUS4"/>
</dbReference>
<dbReference type="GO" id="GO:0070652">
    <property type="term" value="C:HAUS complex"/>
    <property type="evidence" value="ECO:0007669"/>
    <property type="project" value="InterPro"/>
</dbReference>
<dbReference type="Pfam" id="PF14735">
    <property type="entry name" value="HAUS4"/>
    <property type="match status" value="1"/>
</dbReference>
<evidence type="ECO:0000313" key="2">
    <source>
        <dbReference type="EMBL" id="KAF6027954.1"/>
    </source>
</evidence>
<dbReference type="Proteomes" id="UP000593567">
    <property type="component" value="Unassembled WGS sequence"/>
</dbReference>
<gene>
    <name evidence="2" type="ORF">EB796_013772</name>
</gene>
<comment type="caution">
    <text evidence="2">The sequence shown here is derived from an EMBL/GenBank/DDBJ whole genome shotgun (WGS) entry which is preliminary data.</text>
</comment>
<reference evidence="2" key="1">
    <citation type="submission" date="2020-06" db="EMBL/GenBank/DDBJ databases">
        <title>Draft genome of Bugula neritina, a colonial animal packing powerful symbionts and potential medicines.</title>
        <authorList>
            <person name="Rayko M."/>
        </authorList>
    </citation>
    <scope>NUCLEOTIDE SEQUENCE [LARGE SCALE GENOMIC DNA]</scope>
    <source>
        <strain evidence="2">Kwan_BN1</strain>
    </source>
</reference>
<evidence type="ECO:0000313" key="3">
    <source>
        <dbReference type="Proteomes" id="UP000593567"/>
    </source>
</evidence>
<protein>
    <submittedName>
        <fullName evidence="2">HAUS4</fullName>
    </submittedName>
</protein>
<dbReference type="GO" id="GO:0007098">
    <property type="term" value="P:centrosome cycle"/>
    <property type="evidence" value="ECO:0007669"/>
    <property type="project" value="TreeGrafter"/>
</dbReference>
<dbReference type="PANTHER" id="PTHR16219:SF1">
    <property type="entry name" value="HAUS AUGMIN-LIKE COMPLEX SUBUNIT 4"/>
    <property type="match status" value="1"/>
</dbReference>
<dbReference type="AlphaFoldDB" id="A0A7J7JQN8"/>
<sequence length="321" mass="36761">MDTSAFFSALSTKLKEKYQHQEDKELEDVKMKWYRSMVVSTAAREVCNEHMIELTCTNKEDGKSIQPNENIVDLNERLLLAESEFYLKKTEPDASDMSNTLNITPSCKTPFLDESTKKEFQKLVQERIRKKLLDLSQFYQPSSVTAGTNLLHAKASQLCAVVLKDIDTLKKNKEEIENLKRQKQSQLQQLQQEYSQTMQLLETILAKYKLSSLHEYETGNVKRLAAKGDTLAAKIAFVEKELLANTYTPEMIKELTRIRSQLDSQLAKTQEALINAETGIQACVNLGPEFKQIAIEYSQLKKDIEARNWALQELQLAATRQ</sequence>
<dbReference type="OrthoDB" id="661220at2759"/>
<name>A0A7J7JQN8_BUGNE</name>
<feature type="coiled-coil region" evidence="1">
    <location>
        <begin position="159"/>
        <end position="207"/>
    </location>
</feature>
<evidence type="ECO:0000256" key="1">
    <source>
        <dbReference type="SAM" id="Coils"/>
    </source>
</evidence>
<accession>A0A7J7JQN8</accession>
<dbReference type="PANTHER" id="PTHR16219">
    <property type="entry name" value="AUGMIN SUBUNIT 4 FAMILY MEMBER"/>
    <property type="match status" value="1"/>
</dbReference>
<dbReference type="EMBL" id="VXIV02002005">
    <property type="protein sequence ID" value="KAF6027954.1"/>
    <property type="molecule type" value="Genomic_DNA"/>
</dbReference>
<dbReference type="GO" id="GO:0051225">
    <property type="term" value="P:spindle assembly"/>
    <property type="evidence" value="ECO:0007669"/>
    <property type="project" value="InterPro"/>
</dbReference>
<keyword evidence="3" id="KW-1185">Reference proteome</keyword>
<proteinExistence type="predicted"/>
<organism evidence="2 3">
    <name type="scientific">Bugula neritina</name>
    <name type="common">Brown bryozoan</name>
    <name type="synonym">Sertularia neritina</name>
    <dbReference type="NCBI Taxonomy" id="10212"/>
    <lineage>
        <taxon>Eukaryota</taxon>
        <taxon>Metazoa</taxon>
        <taxon>Spiralia</taxon>
        <taxon>Lophotrochozoa</taxon>
        <taxon>Bryozoa</taxon>
        <taxon>Gymnolaemata</taxon>
        <taxon>Cheilostomatida</taxon>
        <taxon>Flustrina</taxon>
        <taxon>Buguloidea</taxon>
        <taxon>Bugulidae</taxon>
        <taxon>Bugula</taxon>
    </lineage>
</organism>
<dbReference type="GO" id="GO:0051011">
    <property type="term" value="F:microtubule minus-end binding"/>
    <property type="evidence" value="ECO:0007669"/>
    <property type="project" value="TreeGrafter"/>
</dbReference>